<keyword evidence="3" id="KW-0472">Membrane</keyword>
<dbReference type="AlphaFoldDB" id="A0A448UW20"/>
<dbReference type="InterPro" id="IPR006530">
    <property type="entry name" value="YD"/>
</dbReference>
<accession>A0A448UW20</accession>
<dbReference type="PANTHER" id="PTHR32305">
    <property type="match status" value="1"/>
</dbReference>
<reference evidence="5 6" key="1">
    <citation type="submission" date="2018-12" db="EMBL/GenBank/DDBJ databases">
        <authorList>
            <consortium name="Pathogen Informatics"/>
        </authorList>
    </citation>
    <scope>NUCLEOTIDE SEQUENCE [LARGE SCALE GENOMIC DNA]</scope>
    <source>
        <strain evidence="5 6">NCTC10918</strain>
    </source>
</reference>
<dbReference type="InterPro" id="IPR022385">
    <property type="entry name" value="Rhs_assc_core"/>
</dbReference>
<sequence>MSYTYESTGANLNPITMTDGNGHTTEYSWDEYGNLLSVTDPTGVRTTYTYNARQELISITNGVGDTVHLEYDKHGRIVQVRDALGHVTSTHWNSAGQLASVTDAAGSRWSLTYPELAPEELHVPAFVRQSDTHRARDTSRPIGQLPVSLTDPYGHVTHFEYNNGNQITAVTDPLGRTNRAVFDAWGNMVKTINALGAVTNYEYDGLSQLIAVTDPLGARSEFDYDLAGEISQITDATGVVTHRAVDRRTGKETTSSGGILGSSFRHVDYLGRVIIEGENNTQNFASSQPVRRASQNSKSSSASPRNSETVTEFTTYDAAGNPVETLDAHGGLTRRTYDAANRLIREVSAAGRAQTFDYDQAGRLRRIGVGLSVPEQKPTVGENVEWEEPTAWAYTTLTYDAASRIIARTYPDGTTEHTTYDALGRIVRVQHGARTATYAYDRCSRLIRMSDNSAGTRRFIYDAAGQLVTAVDALGYRTHFEYDAAGQMVRTLDATGQVTTYIHDAAGQLIRTVKGAGSTAEITSTYTYDAAGRLLSENNGERTRAYSYDYQGGGLLASLSVNGVCAAEYSYSSGASSIGHRTVTVRDYASASALRVRDSSAFAGTEKPYLEHRFVYDSSDRLISRSRSGFLRSDDQSNAHADDDIHERLHALNTFIKTGAYTLTYSYDADGYLITSVTPYAKSTRTVDGAGRTVAVTTHATGQPAHDVISSVFSYDPLGRLTRIRVGDMVSSWTHERTTGLISDYVREQVLADVRGFEESKVLERTQVIRDHNGRVIGLDSTGSDTSPDGLVLYSYDDAGQLVGARSASHVWEWEYTAGVMMRERVFALDSSNGSERSVADSRVLEGERIFTHNEANQLVAVEARAYAGARGDAGELAAHTITEYTYNLAGERSGEVTTDKLTGASYSREYSWGAYGGLTSVTDSISSRAGISRTSLISDAVGEVSAVSDGEGITVPLMWDARSDIPHLLGAGATNAPSSDGGFSQAGIPGGVTPWHTLNVPGLTGSTFDSTLGNTPGLPTDWGVPSANATPIPGLPTGFEFTGAGSLRVAGLDMLGARVYDSPSRRFLSTDPKAAIAGSSWFADVYAYAGNNPLEYVDPRGERPMTVADYRKYQSQEGERFMQQSLRFLALVGVIGSLFIAPTSILLAGGVGFISGAANGAADGMDFHTPTAISTGIKCRLTPFRKAGKKHSQPHS</sequence>
<evidence type="ECO:0000259" key="4">
    <source>
        <dbReference type="Pfam" id="PF25023"/>
    </source>
</evidence>
<proteinExistence type="predicted"/>
<evidence type="ECO:0000313" key="6">
    <source>
        <dbReference type="Proteomes" id="UP000270988"/>
    </source>
</evidence>
<evidence type="ECO:0000256" key="2">
    <source>
        <dbReference type="SAM" id="MobiDB-lite"/>
    </source>
</evidence>
<evidence type="ECO:0000256" key="3">
    <source>
        <dbReference type="SAM" id="Phobius"/>
    </source>
</evidence>
<feature type="compositionally biased region" description="Low complexity" evidence="2">
    <location>
        <begin position="291"/>
        <end position="307"/>
    </location>
</feature>
<feature type="region of interest" description="Disordered" evidence="2">
    <location>
        <begin position="281"/>
        <end position="309"/>
    </location>
</feature>
<name>A0A448UW20_9MICC</name>
<dbReference type="Proteomes" id="UP000270988">
    <property type="component" value="Chromosome"/>
</dbReference>
<keyword evidence="3" id="KW-1133">Transmembrane helix</keyword>
<dbReference type="Pfam" id="PF05593">
    <property type="entry name" value="RHS_repeat"/>
    <property type="match status" value="5"/>
</dbReference>
<keyword evidence="3" id="KW-0812">Transmembrane</keyword>
<dbReference type="NCBIfam" id="TIGR03696">
    <property type="entry name" value="Rhs_assc_core"/>
    <property type="match status" value="1"/>
</dbReference>
<evidence type="ECO:0000256" key="1">
    <source>
        <dbReference type="ARBA" id="ARBA00022737"/>
    </source>
</evidence>
<evidence type="ECO:0000313" key="5">
    <source>
        <dbReference type="EMBL" id="VEJ30128.1"/>
    </source>
</evidence>
<keyword evidence="1" id="KW-0677">Repeat</keyword>
<dbReference type="InterPro" id="IPR056823">
    <property type="entry name" value="TEN-like_YD-shell"/>
</dbReference>
<gene>
    <name evidence="5" type="primary">wapA_3</name>
    <name evidence="5" type="ORF">NCTC10918_01401</name>
</gene>
<feature type="domain" description="Teneurin-like YD-shell" evidence="4">
    <location>
        <begin position="395"/>
        <end position="517"/>
    </location>
</feature>
<dbReference type="Gene3D" id="2.180.10.10">
    <property type="entry name" value="RHS repeat-associated core"/>
    <property type="match status" value="4"/>
</dbReference>
<dbReference type="Pfam" id="PF25023">
    <property type="entry name" value="TEN_YD-shell"/>
    <property type="match status" value="1"/>
</dbReference>
<feature type="transmembrane region" description="Helical" evidence="3">
    <location>
        <begin position="1129"/>
        <end position="1155"/>
    </location>
</feature>
<dbReference type="PANTHER" id="PTHR32305:SF15">
    <property type="entry name" value="PROTEIN RHSA-RELATED"/>
    <property type="match status" value="1"/>
</dbReference>
<dbReference type="STRING" id="762948.HMPREF0733_10358"/>
<protein>
    <submittedName>
        <fullName evidence="5">Cell wall-associated polypeptide CWBP200</fullName>
    </submittedName>
</protein>
<dbReference type="NCBIfam" id="TIGR01643">
    <property type="entry name" value="YD_repeat_2x"/>
    <property type="match status" value="7"/>
</dbReference>
<organism evidence="5 6">
    <name type="scientific">Rothia dentocariosa</name>
    <dbReference type="NCBI Taxonomy" id="2047"/>
    <lineage>
        <taxon>Bacteria</taxon>
        <taxon>Bacillati</taxon>
        <taxon>Actinomycetota</taxon>
        <taxon>Actinomycetes</taxon>
        <taxon>Micrococcales</taxon>
        <taxon>Micrococcaceae</taxon>
        <taxon>Rothia</taxon>
    </lineage>
</organism>
<dbReference type="InterPro" id="IPR050708">
    <property type="entry name" value="T6SS_VgrG/RHS"/>
</dbReference>
<dbReference type="InterPro" id="IPR031325">
    <property type="entry name" value="RHS_repeat"/>
</dbReference>
<dbReference type="EMBL" id="LR134521">
    <property type="protein sequence ID" value="VEJ30128.1"/>
    <property type="molecule type" value="Genomic_DNA"/>
</dbReference>